<dbReference type="Gene3D" id="3.40.50.1010">
    <property type="entry name" value="5'-nuclease"/>
    <property type="match status" value="1"/>
</dbReference>
<dbReference type="RefSeq" id="WP_215233110.1">
    <property type="nucleotide sequence ID" value="NZ_CAJRAU010000002.1"/>
</dbReference>
<evidence type="ECO:0000259" key="1">
    <source>
        <dbReference type="Pfam" id="PF01850"/>
    </source>
</evidence>
<feature type="domain" description="PIN" evidence="1">
    <location>
        <begin position="4"/>
        <end position="126"/>
    </location>
</feature>
<dbReference type="Proteomes" id="UP000679725">
    <property type="component" value="Unassembled WGS sequence"/>
</dbReference>
<evidence type="ECO:0000313" key="3">
    <source>
        <dbReference type="Proteomes" id="UP000679725"/>
    </source>
</evidence>
<keyword evidence="3" id="KW-1185">Reference proteome</keyword>
<dbReference type="EMBL" id="CAJRAU010000002">
    <property type="protein sequence ID" value="CAG5069008.1"/>
    <property type="molecule type" value="Genomic_DNA"/>
</dbReference>
<proteinExistence type="predicted"/>
<protein>
    <recommendedName>
        <fullName evidence="1">PIN domain-containing protein</fullName>
    </recommendedName>
</protein>
<accession>A0ABM8UNK1</accession>
<reference evidence="2 3" key="1">
    <citation type="submission" date="2021-04" db="EMBL/GenBank/DDBJ databases">
        <authorList>
            <person name="Rodrigo-Torres L."/>
            <person name="Arahal R. D."/>
            <person name="Lucena T."/>
        </authorList>
    </citation>
    <scope>NUCLEOTIDE SEQUENCE [LARGE SCALE GENOMIC DNA]</scope>
    <source>
        <strain evidence="2 3">CECT 9623</strain>
    </source>
</reference>
<dbReference type="SUPFAM" id="SSF88723">
    <property type="entry name" value="PIN domain-like"/>
    <property type="match status" value="1"/>
</dbReference>
<dbReference type="Pfam" id="PF01850">
    <property type="entry name" value="PIN"/>
    <property type="match status" value="1"/>
</dbReference>
<dbReference type="InterPro" id="IPR002716">
    <property type="entry name" value="PIN_dom"/>
</dbReference>
<sequence>MNKVYFDTDVLIHLLISQEPDKAELAYPLYKAATDNNRFFVSLLCLQEVAYVLHRLGQQPDNIERMLNTFLPSEPVSYDLNQMMRGIQLAKLVGFQNISDCIHTAIAEDHCTELITFNKSDFKRIQKFSKLKITIL</sequence>
<evidence type="ECO:0000313" key="2">
    <source>
        <dbReference type="EMBL" id="CAG5069008.1"/>
    </source>
</evidence>
<dbReference type="InterPro" id="IPR029060">
    <property type="entry name" value="PIN-like_dom_sf"/>
</dbReference>
<organism evidence="2 3">
    <name type="scientific">Dyadobacter linearis</name>
    <dbReference type="NCBI Taxonomy" id="2823330"/>
    <lineage>
        <taxon>Bacteria</taxon>
        <taxon>Pseudomonadati</taxon>
        <taxon>Bacteroidota</taxon>
        <taxon>Cytophagia</taxon>
        <taxon>Cytophagales</taxon>
        <taxon>Spirosomataceae</taxon>
        <taxon>Dyadobacter</taxon>
    </lineage>
</organism>
<comment type="caution">
    <text evidence="2">The sequence shown here is derived from an EMBL/GenBank/DDBJ whole genome shotgun (WGS) entry which is preliminary data.</text>
</comment>
<name>A0ABM8UNK1_9BACT</name>
<gene>
    <name evidence="2" type="ORF">DYBT9623_01742</name>
</gene>